<evidence type="ECO:0000313" key="2">
    <source>
        <dbReference type="EMBL" id="CAG8628661.1"/>
    </source>
</evidence>
<accession>A0A9N9D703</accession>
<feature type="region of interest" description="Disordered" evidence="1">
    <location>
        <begin position="170"/>
        <end position="221"/>
    </location>
</feature>
<gene>
    <name evidence="2" type="ORF">ALEPTO_LOCUS9267</name>
</gene>
<feature type="compositionally biased region" description="Low complexity" evidence="1">
    <location>
        <begin position="10"/>
        <end position="21"/>
    </location>
</feature>
<name>A0A9N9D703_9GLOM</name>
<dbReference type="InterPro" id="IPR044688">
    <property type="entry name" value="SCI-1-like"/>
</dbReference>
<proteinExistence type="predicted"/>
<organism evidence="2 3">
    <name type="scientific">Ambispora leptoticha</name>
    <dbReference type="NCBI Taxonomy" id="144679"/>
    <lineage>
        <taxon>Eukaryota</taxon>
        <taxon>Fungi</taxon>
        <taxon>Fungi incertae sedis</taxon>
        <taxon>Mucoromycota</taxon>
        <taxon>Glomeromycotina</taxon>
        <taxon>Glomeromycetes</taxon>
        <taxon>Archaeosporales</taxon>
        <taxon>Ambisporaceae</taxon>
        <taxon>Ambispora</taxon>
    </lineage>
</organism>
<feature type="region of interest" description="Disordered" evidence="1">
    <location>
        <begin position="1"/>
        <end position="72"/>
    </location>
</feature>
<feature type="region of interest" description="Disordered" evidence="1">
    <location>
        <begin position="257"/>
        <end position="285"/>
    </location>
</feature>
<evidence type="ECO:0000256" key="1">
    <source>
        <dbReference type="SAM" id="MobiDB-lite"/>
    </source>
</evidence>
<dbReference type="PANTHER" id="PTHR34117">
    <property type="entry name" value="STYLE CELL-CYCLE INHIBITOR 1"/>
    <property type="match status" value="1"/>
</dbReference>
<dbReference type="OrthoDB" id="2139939at2759"/>
<reference evidence="2" key="1">
    <citation type="submission" date="2021-06" db="EMBL/GenBank/DDBJ databases">
        <authorList>
            <person name="Kallberg Y."/>
            <person name="Tangrot J."/>
            <person name="Rosling A."/>
        </authorList>
    </citation>
    <scope>NUCLEOTIDE SEQUENCE</scope>
    <source>
        <strain evidence="2">FL130A</strain>
    </source>
</reference>
<dbReference type="EMBL" id="CAJVPS010006774">
    <property type="protein sequence ID" value="CAG8628661.1"/>
    <property type="molecule type" value="Genomic_DNA"/>
</dbReference>
<feature type="compositionally biased region" description="Basic and acidic residues" evidence="1">
    <location>
        <begin position="257"/>
        <end position="281"/>
    </location>
</feature>
<dbReference type="Proteomes" id="UP000789508">
    <property type="component" value="Unassembled WGS sequence"/>
</dbReference>
<keyword evidence="3" id="KW-1185">Reference proteome</keyword>
<comment type="caution">
    <text evidence="2">The sequence shown here is derived from an EMBL/GenBank/DDBJ whole genome shotgun (WGS) entry which is preliminary data.</text>
</comment>
<sequence>LNPAGKMTSRRVSSIRSRSISPFDKDLERDRPKKKSKRRHHDAEYSESDEEHAQKRRESSNPQISEDDYYSKSTEFRTWLREEKQKYFDEMSSHQTRKYFRKFVRAWNKGKLDKKYYDGIRSSQVDSAESTRYKWKININQDELEQVKSSVDRQTNVKFDAEFRAHIGVSGGDNGYSAGSTMTRAEKSKDVKKRPIIGPTMPPPSSSRYDEEMDEEDQQRYERALRKKERKEFQKTHETVLEELVPKATGREAMIEKKKAQNAKFRREPSPDVELNDHDLMGGDDFQTRLAARDRSREMRNKKRDEYRAEKVANLQEKATAYQNKEQQTMEMFKQMAEQQRKAGGGLWASKN</sequence>
<evidence type="ECO:0000313" key="3">
    <source>
        <dbReference type="Proteomes" id="UP000789508"/>
    </source>
</evidence>
<feature type="non-terminal residue" evidence="2">
    <location>
        <position position="352"/>
    </location>
</feature>
<protein>
    <submittedName>
        <fullName evidence="2">6072_t:CDS:1</fullName>
    </submittedName>
</protein>
<dbReference type="PANTHER" id="PTHR34117:SF1">
    <property type="entry name" value="STYLE CELL-CYCLE INHIBITOR 1"/>
    <property type="match status" value="1"/>
</dbReference>
<dbReference type="AlphaFoldDB" id="A0A9N9D703"/>